<evidence type="ECO:0000256" key="1">
    <source>
        <dbReference type="SAM" id="Phobius"/>
    </source>
</evidence>
<feature type="transmembrane region" description="Helical" evidence="1">
    <location>
        <begin position="236"/>
        <end position="260"/>
    </location>
</feature>
<evidence type="ECO:0000313" key="3">
    <source>
        <dbReference type="EMBL" id="GGO86076.1"/>
    </source>
</evidence>
<dbReference type="Pfam" id="PF02254">
    <property type="entry name" value="TrkA_N"/>
    <property type="match status" value="1"/>
</dbReference>
<keyword evidence="1" id="KW-1133">Transmembrane helix</keyword>
<gene>
    <name evidence="3" type="ORF">GCM10011584_07560</name>
</gene>
<dbReference type="InterPro" id="IPR050721">
    <property type="entry name" value="Trk_Ktr_HKT_K-transport"/>
</dbReference>
<keyword evidence="4" id="KW-1185">Reference proteome</keyword>
<sequence length="461" mass="48759">MTVQPGLNWPDVDLPGSRGGFVVIGDTTTARRVCAALTERGHVVTHLDQPGPTELRAALTETVDGVAILLHQDEISLQYAMAVAHAAPSLRLVVEIFDATVSAQLETLLPNCLVTSPGRLAAPVLAARCLDPTAVAITHVGPRRGLAYDVKDDGLTVREWRRSHPRLRALRGWLASQVMPHDAGSTLLTVGLLGMLSILVLDWLWLTHGGVEGTTAFQEAVAVVATVGPISEHGEAYAVFAGVAMLLTLVFAGMFTAGLVDQLLGPRLVGLFGQRALPRSGHVIVVGMGQVGLRLCRHLIALGVPVLGVERDARGRYLGTARNLGIPVVVGHGGDRLLLERLRLDHAAALAAVGSADLDNVSVAVAARGVTHQAPIVIRMGEQESVSESASLLPLGVLCDVVELSAAYVIAHLFGHTAALALPRGRDVLLETAQGEYLSWRAARRDACTHGVRPGVHRRDA</sequence>
<name>A0ABQ2N689_9ACTN</name>
<dbReference type="InterPro" id="IPR036291">
    <property type="entry name" value="NAD(P)-bd_dom_sf"/>
</dbReference>
<keyword evidence="1" id="KW-0472">Membrane</keyword>
<keyword evidence="1" id="KW-0812">Transmembrane</keyword>
<protein>
    <recommendedName>
        <fullName evidence="2">RCK N-terminal domain-containing protein</fullName>
    </recommendedName>
</protein>
<evidence type="ECO:0000259" key="2">
    <source>
        <dbReference type="Pfam" id="PF02254"/>
    </source>
</evidence>
<evidence type="ECO:0000313" key="4">
    <source>
        <dbReference type="Proteomes" id="UP000655410"/>
    </source>
</evidence>
<accession>A0ABQ2N689</accession>
<reference evidence="4" key="1">
    <citation type="journal article" date="2019" name="Int. J. Syst. Evol. Microbiol.">
        <title>The Global Catalogue of Microorganisms (GCM) 10K type strain sequencing project: providing services to taxonomists for standard genome sequencing and annotation.</title>
        <authorList>
            <consortium name="The Broad Institute Genomics Platform"/>
            <consortium name="The Broad Institute Genome Sequencing Center for Infectious Disease"/>
            <person name="Wu L."/>
            <person name="Ma J."/>
        </authorList>
    </citation>
    <scope>NUCLEOTIDE SEQUENCE [LARGE SCALE GENOMIC DNA]</scope>
    <source>
        <strain evidence="4">CGMCC 4.7371</strain>
    </source>
</reference>
<feature type="domain" description="RCK N-terminal" evidence="2">
    <location>
        <begin position="283"/>
        <end position="385"/>
    </location>
</feature>
<dbReference type="Proteomes" id="UP000655410">
    <property type="component" value="Unassembled WGS sequence"/>
</dbReference>
<dbReference type="EMBL" id="BMNI01000001">
    <property type="protein sequence ID" value="GGO86076.1"/>
    <property type="molecule type" value="Genomic_DNA"/>
</dbReference>
<dbReference type="RefSeq" id="WP_188782610.1">
    <property type="nucleotide sequence ID" value="NZ_BMNI01000001.1"/>
</dbReference>
<comment type="caution">
    <text evidence="3">The sequence shown here is derived from an EMBL/GenBank/DDBJ whole genome shotgun (WGS) entry which is preliminary data.</text>
</comment>
<dbReference type="PANTHER" id="PTHR43833:SF11">
    <property type="entry name" value="VOLTAGE-GATED POTASSIUM CHANNEL KCH"/>
    <property type="match status" value="1"/>
</dbReference>
<feature type="transmembrane region" description="Helical" evidence="1">
    <location>
        <begin position="186"/>
        <end position="206"/>
    </location>
</feature>
<dbReference type="Gene3D" id="3.40.50.720">
    <property type="entry name" value="NAD(P)-binding Rossmann-like Domain"/>
    <property type="match status" value="2"/>
</dbReference>
<proteinExistence type="predicted"/>
<dbReference type="InterPro" id="IPR003148">
    <property type="entry name" value="RCK_N"/>
</dbReference>
<organism evidence="3 4">
    <name type="scientific">Nocardioides phosphati</name>
    <dbReference type="NCBI Taxonomy" id="1867775"/>
    <lineage>
        <taxon>Bacteria</taxon>
        <taxon>Bacillati</taxon>
        <taxon>Actinomycetota</taxon>
        <taxon>Actinomycetes</taxon>
        <taxon>Propionibacteriales</taxon>
        <taxon>Nocardioidaceae</taxon>
        <taxon>Nocardioides</taxon>
    </lineage>
</organism>
<dbReference type="SUPFAM" id="SSF51735">
    <property type="entry name" value="NAD(P)-binding Rossmann-fold domains"/>
    <property type="match status" value="2"/>
</dbReference>
<dbReference type="PANTHER" id="PTHR43833">
    <property type="entry name" value="POTASSIUM CHANNEL PROTEIN 2-RELATED-RELATED"/>
    <property type="match status" value="1"/>
</dbReference>